<keyword evidence="3" id="KW-1185">Reference proteome</keyword>
<name>A0A0D7B7P8_9AGAR</name>
<dbReference type="EMBL" id="KN880585">
    <property type="protein sequence ID" value="KIY65571.1"/>
    <property type="molecule type" value="Genomic_DNA"/>
</dbReference>
<accession>A0A0D7B7P8</accession>
<dbReference type="SUPFAM" id="SSF50494">
    <property type="entry name" value="Trypsin-like serine proteases"/>
    <property type="match status" value="1"/>
</dbReference>
<evidence type="ECO:0000313" key="2">
    <source>
        <dbReference type="EMBL" id="KIY65571.1"/>
    </source>
</evidence>
<feature type="coiled-coil region" evidence="1">
    <location>
        <begin position="283"/>
        <end position="310"/>
    </location>
</feature>
<dbReference type="OrthoDB" id="5424209at2759"/>
<reference evidence="2 3" key="1">
    <citation type="journal article" date="2015" name="Fungal Genet. Biol.">
        <title>Evolution of novel wood decay mechanisms in Agaricales revealed by the genome sequences of Fistulina hepatica and Cylindrobasidium torrendii.</title>
        <authorList>
            <person name="Floudas D."/>
            <person name="Held B.W."/>
            <person name="Riley R."/>
            <person name="Nagy L.G."/>
            <person name="Koehler G."/>
            <person name="Ransdell A.S."/>
            <person name="Younus H."/>
            <person name="Chow J."/>
            <person name="Chiniquy J."/>
            <person name="Lipzen A."/>
            <person name="Tritt A."/>
            <person name="Sun H."/>
            <person name="Haridas S."/>
            <person name="LaButti K."/>
            <person name="Ohm R.A."/>
            <person name="Kues U."/>
            <person name="Blanchette R.A."/>
            <person name="Grigoriev I.V."/>
            <person name="Minto R.E."/>
            <person name="Hibbett D.S."/>
        </authorList>
    </citation>
    <scope>NUCLEOTIDE SEQUENCE [LARGE SCALE GENOMIC DNA]</scope>
    <source>
        <strain evidence="2 3">FP15055 ss-10</strain>
    </source>
</reference>
<evidence type="ECO:0008006" key="4">
    <source>
        <dbReference type="Google" id="ProtNLM"/>
    </source>
</evidence>
<protein>
    <recommendedName>
        <fullName evidence="4">Peptidase S1 domain-containing protein</fullName>
    </recommendedName>
</protein>
<evidence type="ECO:0000256" key="1">
    <source>
        <dbReference type="SAM" id="Coils"/>
    </source>
</evidence>
<evidence type="ECO:0000313" key="3">
    <source>
        <dbReference type="Proteomes" id="UP000054007"/>
    </source>
</evidence>
<sequence length="533" mass="59468">MTRLTDTYENAYTDFYGSGTPCIHKTGLAWPKRKGIEEQKLVRAARPIHYHRIEPTWGLISWAIVAVLNELQVDWTAINPLAYANAGEAALICDFVITIGVRPGSLAYDAAVRAADAVDKILRDAGFPGIQVALIESVYRRLGIGPKLMNFDPLLDSVSGLRKAFTHTLGLSIAPLGYPHFEGTGGLFYRLSSDEGDKRVAFSTCAHVARPPALFKNETYTRENESQAREDIVLLGTGAFEAAVRALTKFIDDQRLSVLSWEKQRERLGEPVEGEPVAVIKRRKEFTDLIDAAKNKIEEANELHSEVTKYRTSAADRVFGHVLHSEKFEVGVGERKFTNDWSLVLMDEDRVDWDKFLGNMLYVGGNTGTSVEWADLMFPQPQDREKYQEPEDDLIQIKGVVPESEFHAPQNLDIHNAKTLLAVKNGRTTGTTFGRVNGLKSITRHCNDYGIYEISEQYAVLGYDTSSLKNDKFSDAGDSGAIVVGRDGRLIGVLTGGGGPTDETDMTYITPYFWLEQRIKERFPDCFLYPIAK</sequence>
<gene>
    <name evidence="2" type="ORF">CYLTODRAFT_400227</name>
</gene>
<keyword evidence="1" id="KW-0175">Coiled coil</keyword>
<organism evidence="2 3">
    <name type="scientific">Cylindrobasidium torrendii FP15055 ss-10</name>
    <dbReference type="NCBI Taxonomy" id="1314674"/>
    <lineage>
        <taxon>Eukaryota</taxon>
        <taxon>Fungi</taxon>
        <taxon>Dikarya</taxon>
        <taxon>Basidiomycota</taxon>
        <taxon>Agaricomycotina</taxon>
        <taxon>Agaricomycetes</taxon>
        <taxon>Agaricomycetidae</taxon>
        <taxon>Agaricales</taxon>
        <taxon>Marasmiineae</taxon>
        <taxon>Physalacriaceae</taxon>
        <taxon>Cylindrobasidium</taxon>
    </lineage>
</organism>
<dbReference type="Proteomes" id="UP000054007">
    <property type="component" value="Unassembled WGS sequence"/>
</dbReference>
<dbReference type="InterPro" id="IPR009003">
    <property type="entry name" value="Peptidase_S1_PA"/>
</dbReference>
<proteinExistence type="predicted"/>
<dbReference type="AlphaFoldDB" id="A0A0D7B7P8"/>